<evidence type="ECO:0008006" key="3">
    <source>
        <dbReference type="Google" id="ProtNLM"/>
    </source>
</evidence>
<sequence length="552" mass="55316">MPVQVFGADATFAILNRVFYEQQPLFYETYIHTVAKIGAEGAHAVARGLGEGYAPMHEARLSAMLLEKLGLLPHPALQGELANYLAAVGKANVGIVALQLGQILSGLEGATGELAIYSAAAARWNDELAASHALSSNPSNKGYATVEPFNNGQGATLELTSGPDMLRGTLYGDVFLAQSPGLLGSADVIEGGGRGMAGNVLLATLAGGDQVVPTLSNIESVYITAGAGTHFGAEKSTGIKQLMLDAATGGSALFTGVGRDAKVGIQNSLGGTALTVHFKAPWDKLAPVALALADATGADEIIVPDVVNLRIASMAGSVVATTVNSARITVAAAEEIVLTGNQALTTTVTGAHVEVINAGSMQAALDLAFATTGATPIGIIGGQVADRITVNDASGGRAAIDAGEGADLVTIGARNAHSITLGKGADVLAITGLASPGSWALGLDSAATLGRSVVEVTDFVSGVDQIRLSATTATAKATPGSAQLAAISASSSLLEAAALAAGTAGAHKAIAFRYGADTYILVNDATAALGARDSLVKLTGVPAVADADWTMA</sequence>
<accession>A0A7X0PEM3</accession>
<gene>
    <name evidence="1" type="ORF">HNP48_003223</name>
</gene>
<evidence type="ECO:0000313" key="2">
    <source>
        <dbReference type="Proteomes" id="UP000575083"/>
    </source>
</evidence>
<dbReference type="InterPro" id="IPR048165">
    <property type="entry name" value="Bluetail_dom"/>
</dbReference>
<dbReference type="NCBIfam" id="NF041519">
    <property type="entry name" value="bluetail"/>
    <property type="match status" value="1"/>
</dbReference>
<dbReference type="EMBL" id="JACHLK010000006">
    <property type="protein sequence ID" value="MBB6560547.1"/>
    <property type="molecule type" value="Genomic_DNA"/>
</dbReference>
<dbReference type="Gene3D" id="2.160.20.160">
    <property type="match status" value="1"/>
</dbReference>
<proteinExistence type="predicted"/>
<reference evidence="1 2" key="1">
    <citation type="submission" date="2020-08" db="EMBL/GenBank/DDBJ databases">
        <title>Functional genomics of gut bacteria from endangered species of beetles.</title>
        <authorList>
            <person name="Carlos-Shanley C."/>
        </authorList>
    </citation>
    <scope>NUCLEOTIDE SEQUENCE [LARGE SCALE GENOMIC DNA]</scope>
    <source>
        <strain evidence="1 2">S00198</strain>
    </source>
</reference>
<organism evidence="1 2">
    <name type="scientific">Acidovorax soli</name>
    <dbReference type="NCBI Taxonomy" id="592050"/>
    <lineage>
        <taxon>Bacteria</taxon>
        <taxon>Pseudomonadati</taxon>
        <taxon>Pseudomonadota</taxon>
        <taxon>Betaproteobacteria</taxon>
        <taxon>Burkholderiales</taxon>
        <taxon>Comamonadaceae</taxon>
        <taxon>Acidovorax</taxon>
    </lineage>
</organism>
<protein>
    <recommendedName>
        <fullName evidence="3">DUF4214 domain-containing protein</fullName>
    </recommendedName>
</protein>
<comment type="caution">
    <text evidence="1">The sequence shown here is derived from an EMBL/GenBank/DDBJ whole genome shotgun (WGS) entry which is preliminary data.</text>
</comment>
<name>A0A7X0PEM3_9BURK</name>
<dbReference type="AlphaFoldDB" id="A0A7X0PEM3"/>
<evidence type="ECO:0000313" key="1">
    <source>
        <dbReference type="EMBL" id="MBB6560547.1"/>
    </source>
</evidence>
<keyword evidence="2" id="KW-1185">Reference proteome</keyword>
<dbReference type="Proteomes" id="UP000575083">
    <property type="component" value="Unassembled WGS sequence"/>
</dbReference>
<dbReference type="RefSeq" id="WP_184858697.1">
    <property type="nucleotide sequence ID" value="NZ_JACHLK010000006.1"/>
</dbReference>